<comment type="caution">
    <text evidence="5">The sequence shown here is derived from an EMBL/GenBank/DDBJ whole genome shotgun (WGS) entry which is preliminary data.</text>
</comment>
<dbReference type="PROSITE" id="PS50977">
    <property type="entry name" value="HTH_TETR_2"/>
    <property type="match status" value="1"/>
</dbReference>
<organism evidence="5 6">
    <name type="scientific">Gracilibacillus dipsosauri</name>
    <dbReference type="NCBI Taxonomy" id="178340"/>
    <lineage>
        <taxon>Bacteria</taxon>
        <taxon>Bacillati</taxon>
        <taxon>Bacillota</taxon>
        <taxon>Bacilli</taxon>
        <taxon>Bacillales</taxon>
        <taxon>Bacillaceae</taxon>
        <taxon>Gracilibacillus</taxon>
    </lineage>
</organism>
<accession>A0A317KTP8</accession>
<dbReference type="PRINTS" id="PR00455">
    <property type="entry name" value="HTHTETR"/>
</dbReference>
<evidence type="ECO:0000256" key="1">
    <source>
        <dbReference type="ARBA" id="ARBA00022491"/>
    </source>
</evidence>
<reference evidence="5 6" key="1">
    <citation type="submission" date="2018-05" db="EMBL/GenBank/DDBJ databases">
        <title>Genomic analysis of Gracilibacillus dipsosauri DD1 reveals novel features of a salt-tolerant amylase.</title>
        <authorList>
            <person name="Deutch C.E."/>
            <person name="Yang S."/>
        </authorList>
    </citation>
    <scope>NUCLEOTIDE SEQUENCE [LARGE SCALE GENOMIC DNA]</scope>
    <source>
        <strain evidence="5 6">DD1</strain>
    </source>
</reference>
<dbReference type="Gene3D" id="1.10.357.10">
    <property type="entry name" value="Tetracycline Repressor, domain 2"/>
    <property type="match status" value="1"/>
</dbReference>
<proteinExistence type="predicted"/>
<feature type="DNA-binding region" description="H-T-H motif" evidence="3">
    <location>
        <begin position="32"/>
        <end position="51"/>
    </location>
</feature>
<keyword evidence="6" id="KW-1185">Reference proteome</keyword>
<gene>
    <name evidence="5" type="ORF">DLJ74_18795</name>
</gene>
<keyword evidence="2 3" id="KW-0238">DNA-binding</keyword>
<dbReference type="Pfam" id="PF00440">
    <property type="entry name" value="TetR_N"/>
    <property type="match status" value="1"/>
</dbReference>
<dbReference type="PANTHER" id="PTHR43479">
    <property type="entry name" value="ACREF/ENVCD OPERON REPRESSOR-RELATED"/>
    <property type="match status" value="1"/>
</dbReference>
<dbReference type="PANTHER" id="PTHR43479:SF21">
    <property type="entry name" value="TRANSCRIPTIONAL REGULATOR, TETR FAMILY"/>
    <property type="match status" value="1"/>
</dbReference>
<dbReference type="SUPFAM" id="SSF46689">
    <property type="entry name" value="Homeodomain-like"/>
    <property type="match status" value="1"/>
</dbReference>
<evidence type="ECO:0000256" key="2">
    <source>
        <dbReference type="ARBA" id="ARBA00023125"/>
    </source>
</evidence>
<sequence length="194" mass="22786">MDGFERRKQKKQNNILNTAVSLFLQKGIKSVSIAEIANTASVSQVTIYNYFGSKDKLLKQAMIFYVEELFGEYVEILDSDQPFPEKIKQFIFHKAELSEQIHEEVYEYLLNDLHGAPSFLEKIYQEKSIPFFHQLIQLGKKDGYINEQISEESIMMHIQMYKNFLQQKNIGNKILPYTEDIMNLFFYGIMGKEK</sequence>
<dbReference type="EMBL" id="QGTD01000020">
    <property type="protein sequence ID" value="PWU66911.1"/>
    <property type="molecule type" value="Genomic_DNA"/>
</dbReference>
<dbReference type="AlphaFoldDB" id="A0A317KTP8"/>
<dbReference type="OrthoDB" id="113732at2"/>
<evidence type="ECO:0000259" key="4">
    <source>
        <dbReference type="PROSITE" id="PS50977"/>
    </source>
</evidence>
<protein>
    <submittedName>
        <fullName evidence="5">TetR family transcriptional regulator</fullName>
    </submittedName>
</protein>
<evidence type="ECO:0000313" key="6">
    <source>
        <dbReference type="Proteomes" id="UP000245624"/>
    </source>
</evidence>
<evidence type="ECO:0000313" key="5">
    <source>
        <dbReference type="EMBL" id="PWU66911.1"/>
    </source>
</evidence>
<dbReference type="GO" id="GO:0003677">
    <property type="term" value="F:DNA binding"/>
    <property type="evidence" value="ECO:0007669"/>
    <property type="project" value="UniProtKB-UniRule"/>
</dbReference>
<dbReference type="RefSeq" id="WP_109985617.1">
    <property type="nucleotide sequence ID" value="NZ_QGTD01000020.1"/>
</dbReference>
<evidence type="ECO:0000256" key="3">
    <source>
        <dbReference type="PROSITE-ProRule" id="PRU00335"/>
    </source>
</evidence>
<dbReference type="InterPro" id="IPR001647">
    <property type="entry name" value="HTH_TetR"/>
</dbReference>
<feature type="domain" description="HTH tetR-type" evidence="4">
    <location>
        <begin position="9"/>
        <end position="69"/>
    </location>
</feature>
<dbReference type="InterPro" id="IPR050624">
    <property type="entry name" value="HTH-type_Tx_Regulator"/>
</dbReference>
<dbReference type="InterPro" id="IPR009057">
    <property type="entry name" value="Homeodomain-like_sf"/>
</dbReference>
<name>A0A317KTP8_9BACI</name>
<keyword evidence="1" id="KW-0678">Repressor</keyword>
<dbReference type="Proteomes" id="UP000245624">
    <property type="component" value="Unassembled WGS sequence"/>
</dbReference>